<dbReference type="Proteomes" id="UP000044625">
    <property type="component" value="Unassembled WGS sequence"/>
</dbReference>
<dbReference type="Pfam" id="PF10800">
    <property type="entry name" value="DUF2528"/>
    <property type="match status" value="1"/>
</dbReference>
<name>A0A0T9R6F0_9GAMM</name>
<evidence type="ECO:0000313" key="4">
    <source>
        <dbReference type="Proteomes" id="UP000045840"/>
    </source>
</evidence>
<dbReference type="AlphaFoldDB" id="A0A0T9R6F0"/>
<dbReference type="OrthoDB" id="6691880at2"/>
<dbReference type="EMBL" id="CQAZ01000053">
    <property type="protein sequence ID" value="CNI46382.1"/>
    <property type="molecule type" value="Genomic_DNA"/>
</dbReference>
<dbReference type="InterPro" id="IPR024252">
    <property type="entry name" value="DUF2528"/>
</dbReference>
<evidence type="ECO:0000313" key="2">
    <source>
        <dbReference type="EMBL" id="CRY65735.1"/>
    </source>
</evidence>
<sequence length="127" mass="14529">MNNKKTYRIDWDWKAEIDVEIDHDVMTDENLHGINNFFYGAEERLRDSGLVLHAVLKMLAETCLRLQVEYSYNTHGMISLFDWDDATLNGGIEGWPCMNGSEGIRLVGVDSVSFDYSDMSVKNLTTD</sequence>
<dbReference type="RefSeq" id="WP_049614942.1">
    <property type="nucleotide sequence ID" value="NZ_CAWMMU010000005.1"/>
</dbReference>
<gene>
    <name evidence="1" type="ORF">ERS008529_04105</name>
    <name evidence="2" type="ORF">ERS137968_01476</name>
</gene>
<dbReference type="EMBL" id="CWJL01000005">
    <property type="protein sequence ID" value="CRY65735.1"/>
    <property type="molecule type" value="Genomic_DNA"/>
</dbReference>
<reference evidence="1" key="2">
    <citation type="submission" date="2015-03" db="EMBL/GenBank/DDBJ databases">
        <authorList>
            <person name="Murphy D."/>
        </authorList>
    </citation>
    <scope>NUCLEOTIDE SEQUENCE [LARGE SCALE GENOMIC DNA]</scope>
    <source>
        <strain evidence="1">A125KOH2</strain>
    </source>
</reference>
<dbReference type="Proteomes" id="UP000045840">
    <property type="component" value="Unassembled WGS sequence"/>
</dbReference>
<evidence type="ECO:0000313" key="3">
    <source>
        <dbReference type="Proteomes" id="UP000044625"/>
    </source>
</evidence>
<accession>A0A0T9R6F0</accession>
<protein>
    <submittedName>
        <fullName evidence="1">Protein of uncharacterized function (DUF2528)</fullName>
    </submittedName>
</protein>
<organism evidence="1 4">
    <name type="scientific">Yersinia pekkanenii</name>
    <dbReference type="NCBI Taxonomy" id="1288385"/>
    <lineage>
        <taxon>Bacteria</taxon>
        <taxon>Pseudomonadati</taxon>
        <taxon>Pseudomonadota</taxon>
        <taxon>Gammaproteobacteria</taxon>
        <taxon>Enterobacterales</taxon>
        <taxon>Yersiniaceae</taxon>
        <taxon>Yersinia</taxon>
    </lineage>
</organism>
<evidence type="ECO:0000313" key="1">
    <source>
        <dbReference type="EMBL" id="CNI46382.1"/>
    </source>
</evidence>
<reference evidence="2 3" key="3">
    <citation type="submission" date="2015-03" db="EMBL/GenBank/DDBJ databases">
        <authorList>
            <consortium name="Pathogen Informatics"/>
            <person name="Murphy D."/>
        </authorList>
    </citation>
    <scope>NUCLEOTIDE SEQUENCE [LARGE SCALE GENOMIC DNA]</scope>
    <source>
        <strain evidence="3">type strain: CIP110230</strain>
        <strain evidence="2">Type strain: CIP110230</strain>
    </source>
</reference>
<proteinExistence type="predicted"/>
<keyword evidence="3" id="KW-1185">Reference proteome</keyword>
<reference evidence="4" key="1">
    <citation type="submission" date="2015-03" db="EMBL/GenBank/DDBJ databases">
        <authorList>
            <consortium name="Pathogen Informatics"/>
        </authorList>
    </citation>
    <scope>NUCLEOTIDE SEQUENCE [LARGE SCALE GENOMIC DNA]</scope>
    <source>
        <strain evidence="4">A125KOH2</strain>
    </source>
</reference>